<reference evidence="8" key="1">
    <citation type="submission" date="2019-06" db="EMBL/GenBank/DDBJ databases">
        <title>Gordonia isolated from sludge of a wastewater treatment plant.</title>
        <authorList>
            <person name="Tamura T."/>
            <person name="Aoyama K."/>
            <person name="Kang Y."/>
            <person name="Saito S."/>
            <person name="Akiyama N."/>
            <person name="Yazawa K."/>
            <person name="Gonoi T."/>
            <person name="Mikami Y."/>
        </authorList>
    </citation>
    <scope>NUCLEOTIDE SEQUENCE [LARGE SCALE GENOMIC DNA]</scope>
    <source>
        <strain evidence="8">NBRC 107696</strain>
    </source>
</reference>
<keyword evidence="8" id="KW-1185">Reference proteome</keyword>
<dbReference type="InterPro" id="IPR025971">
    <property type="entry name" value="LppP/LprE"/>
</dbReference>
<feature type="chain" id="PRO_5038438557" description="LppP/LprE family lipoprotein" evidence="6">
    <location>
        <begin position="37"/>
        <end position="233"/>
    </location>
</feature>
<keyword evidence="5" id="KW-0449">Lipoprotein</keyword>
<evidence type="ECO:0000256" key="6">
    <source>
        <dbReference type="SAM" id="SignalP"/>
    </source>
</evidence>
<gene>
    <name evidence="7" type="ORF">nbrc107696_17000</name>
</gene>
<dbReference type="PROSITE" id="PS51257">
    <property type="entry name" value="PROKAR_LIPOPROTEIN"/>
    <property type="match status" value="1"/>
</dbReference>
<keyword evidence="2 6" id="KW-0732">Signal</keyword>
<dbReference type="Pfam" id="PF14041">
    <property type="entry name" value="Lipoprotein_21"/>
    <property type="match status" value="1"/>
</dbReference>
<feature type="signal peptide" evidence="6">
    <location>
        <begin position="1"/>
        <end position="36"/>
    </location>
</feature>
<evidence type="ECO:0000313" key="8">
    <source>
        <dbReference type="Proteomes" id="UP000444960"/>
    </source>
</evidence>
<name>A0A7I9V7P8_9ACTN</name>
<evidence type="ECO:0000256" key="4">
    <source>
        <dbReference type="ARBA" id="ARBA00023139"/>
    </source>
</evidence>
<organism evidence="7 8">
    <name type="scientific">Gordonia spumicola</name>
    <dbReference type="NCBI Taxonomy" id="589161"/>
    <lineage>
        <taxon>Bacteria</taxon>
        <taxon>Bacillati</taxon>
        <taxon>Actinomycetota</taxon>
        <taxon>Actinomycetes</taxon>
        <taxon>Mycobacteriales</taxon>
        <taxon>Gordoniaceae</taxon>
        <taxon>Gordonia</taxon>
    </lineage>
</organism>
<keyword evidence="4" id="KW-0564">Palmitate</keyword>
<dbReference type="Proteomes" id="UP000444960">
    <property type="component" value="Unassembled WGS sequence"/>
</dbReference>
<proteinExistence type="predicted"/>
<sequence length="233" mass="24219">MNETRPFTHWGGIMNRRALRASIVVTAAALSMTGCAAADQASSVASSRTTTAADVEATSQTTATAATHDQTQVVTTGVTTTRQTPGVTTTQAAMNGSGHGLCFDLNSRLAKDSIESLGNDSNGGQWRISGASNNPLSGGCGLDWLKVDGSGFNDATYTSRVLLFHGGEFVGTVEPHEYSYTSIAGSTLDSVTVKYRWLRASDPFCCPQGGPTMVTASVSNGAVVRQGQFPPAT</sequence>
<keyword evidence="1" id="KW-1003">Cell membrane</keyword>
<dbReference type="EMBL" id="BJOV01000003">
    <property type="protein sequence ID" value="GEE01254.1"/>
    <property type="molecule type" value="Genomic_DNA"/>
</dbReference>
<evidence type="ECO:0000256" key="1">
    <source>
        <dbReference type="ARBA" id="ARBA00022475"/>
    </source>
</evidence>
<evidence type="ECO:0008006" key="9">
    <source>
        <dbReference type="Google" id="ProtNLM"/>
    </source>
</evidence>
<keyword evidence="3" id="KW-0472">Membrane</keyword>
<evidence type="ECO:0000313" key="7">
    <source>
        <dbReference type="EMBL" id="GEE01254.1"/>
    </source>
</evidence>
<dbReference type="AlphaFoldDB" id="A0A7I9V7P8"/>
<evidence type="ECO:0000256" key="3">
    <source>
        <dbReference type="ARBA" id="ARBA00023136"/>
    </source>
</evidence>
<comment type="caution">
    <text evidence="7">The sequence shown here is derived from an EMBL/GenBank/DDBJ whole genome shotgun (WGS) entry which is preliminary data.</text>
</comment>
<protein>
    <recommendedName>
        <fullName evidence="9">LppP/LprE family lipoprotein</fullName>
    </recommendedName>
</protein>
<evidence type="ECO:0000256" key="5">
    <source>
        <dbReference type="ARBA" id="ARBA00023288"/>
    </source>
</evidence>
<evidence type="ECO:0000256" key="2">
    <source>
        <dbReference type="ARBA" id="ARBA00022729"/>
    </source>
</evidence>
<accession>A0A7I9V7P8</accession>